<organism evidence="1">
    <name type="scientific">Spodoptera frugiperda</name>
    <name type="common">Fall armyworm</name>
    <dbReference type="NCBI Taxonomy" id="7108"/>
    <lineage>
        <taxon>Eukaryota</taxon>
        <taxon>Metazoa</taxon>
        <taxon>Ecdysozoa</taxon>
        <taxon>Arthropoda</taxon>
        <taxon>Hexapoda</taxon>
        <taxon>Insecta</taxon>
        <taxon>Pterygota</taxon>
        <taxon>Neoptera</taxon>
        <taxon>Endopterygota</taxon>
        <taxon>Lepidoptera</taxon>
        <taxon>Glossata</taxon>
        <taxon>Ditrysia</taxon>
        <taxon>Noctuoidea</taxon>
        <taxon>Noctuidae</taxon>
        <taxon>Amphipyrinae</taxon>
        <taxon>Spodoptera</taxon>
    </lineage>
</organism>
<evidence type="ECO:0000313" key="1">
    <source>
        <dbReference type="EMBL" id="SOQ51456.1"/>
    </source>
</evidence>
<reference evidence="1" key="1">
    <citation type="submission" date="2016-07" db="EMBL/GenBank/DDBJ databases">
        <authorList>
            <person name="Bretaudeau A."/>
        </authorList>
    </citation>
    <scope>NUCLEOTIDE SEQUENCE</scope>
    <source>
        <strain evidence="1">Rice</strain>
        <tissue evidence="1">Whole body</tissue>
    </source>
</reference>
<dbReference type="AlphaFoldDB" id="A0A2H1WER9"/>
<name>A0A2H1WER9_SPOFR</name>
<protein>
    <submittedName>
        <fullName evidence="1">SFRICE_005182</fullName>
    </submittedName>
</protein>
<gene>
    <name evidence="1" type="ORF">SFRICE_005182</name>
</gene>
<dbReference type="EMBL" id="ODYU01008121">
    <property type="protein sequence ID" value="SOQ51456.1"/>
    <property type="molecule type" value="Genomic_DNA"/>
</dbReference>
<proteinExistence type="predicted"/>
<accession>A0A2H1WER9</accession>
<sequence length="248" mass="28152">MHVLYIHKNLPLKSLYLLKKPHLNPLRSFKDLTIQRDMGTEKATLYYTKCRNGVAYSQYESFYLRGEYHPMASLTLGEVRLSVRLLLTKNRPVPSPAFQAGASVNPLGSPQLRKSVGNEIIQFHLPPWMKREARGCVRLLLTKNHPVPSPAFRAGAPHGALNCGQWQYRLTSYYMGLMTQMVKSECTLYSGIMCHNYTNTYIHIHMTPRPETTICGSHKELLRAGIGTATRYTAASCPASESCMYLYY</sequence>